<dbReference type="InterPro" id="IPR001707">
    <property type="entry name" value="Cmp_AcTrfase"/>
</dbReference>
<dbReference type="Gene3D" id="3.30.559.10">
    <property type="entry name" value="Chloramphenicol acetyltransferase-like domain"/>
    <property type="match status" value="1"/>
</dbReference>
<dbReference type="InterPro" id="IPR023213">
    <property type="entry name" value="CAT-like_dom_sf"/>
</dbReference>
<evidence type="ECO:0000313" key="1">
    <source>
        <dbReference type="EMBL" id="MCK8481486.1"/>
    </source>
</evidence>
<evidence type="ECO:0000313" key="2">
    <source>
        <dbReference type="Proteomes" id="UP001203687"/>
    </source>
</evidence>
<dbReference type="Pfam" id="PF00302">
    <property type="entry name" value="CAT"/>
    <property type="match status" value="1"/>
</dbReference>
<protein>
    <submittedName>
        <fullName evidence="1">CatA-like O-acetyltransferase</fullName>
    </submittedName>
</protein>
<dbReference type="EMBL" id="JALPQF010000012">
    <property type="protein sequence ID" value="MCK8481486.1"/>
    <property type="molecule type" value="Genomic_DNA"/>
</dbReference>
<dbReference type="SUPFAM" id="SSF52777">
    <property type="entry name" value="CoA-dependent acyltransferases"/>
    <property type="match status" value="1"/>
</dbReference>
<dbReference type="PANTHER" id="PTHR38474:SF1">
    <property type="entry name" value="SLR0299 PROTEIN"/>
    <property type="match status" value="1"/>
</dbReference>
<accession>A0ABT0HAU2</accession>
<sequence length="206" mass="23774">MEILNINAWKRKQHYNHFKSLNDPYFGVTIPFDVTKAYQFAKHNNVSFFGKYLHDCMQAINAVDELKLRVVDEDVVKYDTINASATLMRSDNTFGFSYIEFSNDFNEFLAHINAEKDRIETTGALFPLRNDLECIHCSALPWFNFSGHKEPVSGQFESVPKLAFSKMVRKDSNSLSMNVSIQVNHALVDGYHVGLFSEKFQHYLNK</sequence>
<dbReference type="Proteomes" id="UP001203687">
    <property type="component" value="Unassembled WGS sequence"/>
</dbReference>
<name>A0ABT0HAU2_9FLAO</name>
<dbReference type="RefSeq" id="WP_248413386.1">
    <property type="nucleotide sequence ID" value="NZ_JALPQF010000012.1"/>
</dbReference>
<dbReference type="SMART" id="SM01059">
    <property type="entry name" value="CAT"/>
    <property type="match status" value="1"/>
</dbReference>
<dbReference type="PANTHER" id="PTHR38474">
    <property type="entry name" value="SLR0299 PROTEIN"/>
    <property type="match status" value="1"/>
</dbReference>
<proteinExistence type="predicted"/>
<gene>
    <name evidence="1" type="ORF">MUY34_12710</name>
</gene>
<comment type="caution">
    <text evidence="1">The sequence shown here is derived from an EMBL/GenBank/DDBJ whole genome shotgun (WGS) entry which is preliminary data.</text>
</comment>
<keyword evidence="2" id="KW-1185">Reference proteome</keyword>
<reference evidence="1" key="1">
    <citation type="submission" date="2022-04" db="EMBL/GenBank/DDBJ databases">
        <authorList>
            <person name="Ren T."/>
        </authorList>
    </citation>
    <scope>NUCLEOTIDE SEQUENCE</scope>
    <source>
        <strain evidence="1">F63249</strain>
    </source>
</reference>
<organism evidence="1 2">
    <name type="scientific">Psychroserpens algicola</name>
    <dbReference type="NCBI Taxonomy" id="1719034"/>
    <lineage>
        <taxon>Bacteria</taxon>
        <taxon>Pseudomonadati</taxon>
        <taxon>Bacteroidota</taxon>
        <taxon>Flavobacteriia</taxon>
        <taxon>Flavobacteriales</taxon>
        <taxon>Flavobacteriaceae</taxon>
        <taxon>Psychroserpens</taxon>
    </lineage>
</organism>